<dbReference type="Pfam" id="PF01564">
    <property type="entry name" value="Spermine_synth"/>
    <property type="match status" value="1"/>
</dbReference>
<evidence type="ECO:0008006" key="4">
    <source>
        <dbReference type="Google" id="ProtNLM"/>
    </source>
</evidence>
<dbReference type="GO" id="GO:0006596">
    <property type="term" value="P:polyamine biosynthetic process"/>
    <property type="evidence" value="ECO:0007669"/>
    <property type="project" value="UniProtKB-KW"/>
</dbReference>
<organism evidence="2 3">
    <name type="scientific">Anaerobaca lacustris</name>
    <dbReference type="NCBI Taxonomy" id="3044600"/>
    <lineage>
        <taxon>Bacteria</taxon>
        <taxon>Pseudomonadati</taxon>
        <taxon>Planctomycetota</taxon>
        <taxon>Phycisphaerae</taxon>
        <taxon>Sedimentisphaerales</taxon>
        <taxon>Anaerobacaceae</taxon>
        <taxon>Anaerobaca</taxon>
    </lineage>
</organism>
<reference evidence="2" key="1">
    <citation type="submission" date="2023-05" db="EMBL/GenBank/DDBJ databases">
        <title>Anaerotaeda fermentans gen. nov., sp. nov., a novel anaerobic planctomycete of the new family within the order Sedimentisphaerales isolated from Taman Peninsula, Russia.</title>
        <authorList>
            <person name="Khomyakova M.A."/>
            <person name="Merkel A.Y."/>
            <person name="Slobodkin A.I."/>
        </authorList>
    </citation>
    <scope>NUCLEOTIDE SEQUENCE</scope>
    <source>
        <strain evidence="2">M17dextr</strain>
    </source>
</reference>
<evidence type="ECO:0000256" key="1">
    <source>
        <dbReference type="ARBA" id="ARBA00023115"/>
    </source>
</evidence>
<name>A0AAW6U3A0_9BACT</name>
<dbReference type="SUPFAM" id="SSF53335">
    <property type="entry name" value="S-adenosyl-L-methionine-dependent methyltransferases"/>
    <property type="match status" value="1"/>
</dbReference>
<dbReference type="EMBL" id="JASCXX010000022">
    <property type="protein sequence ID" value="MDI6450596.1"/>
    <property type="molecule type" value="Genomic_DNA"/>
</dbReference>
<dbReference type="RefSeq" id="WP_349246006.1">
    <property type="nucleotide sequence ID" value="NZ_JASCXX010000022.1"/>
</dbReference>
<dbReference type="PANTHER" id="PTHR43317">
    <property type="entry name" value="THERMOSPERMINE SYNTHASE ACAULIS5"/>
    <property type="match status" value="1"/>
</dbReference>
<accession>A0AAW6U3A0</accession>
<proteinExistence type="predicted"/>
<dbReference type="AlphaFoldDB" id="A0AAW6U3A0"/>
<dbReference type="PANTHER" id="PTHR43317:SF3">
    <property type="entry name" value="BLR2883 PROTEIN"/>
    <property type="match status" value="1"/>
</dbReference>
<gene>
    <name evidence="2" type="ORF">QJ522_16180</name>
</gene>
<dbReference type="Proteomes" id="UP001431776">
    <property type="component" value="Unassembled WGS sequence"/>
</dbReference>
<evidence type="ECO:0000313" key="3">
    <source>
        <dbReference type="Proteomes" id="UP001431776"/>
    </source>
</evidence>
<sequence>MKPSVVLASTATPDGRKMVLSGHDGDFFLTVDGRQLMTSREHESELELARLGCDKIRHKPRPAVLIGGLGMGYTLRRTLDLLPAEARVVVAELMPQVVQWNRQFLGELANHPLRDDRVTVESCDVAAVIRRSEAAFDAILLDVDNGPGAMTYAGNDGLYGPTGISAAMRALRKGGCLAIWSVDTDARFERRIRCEGLHVRCFRVRAYQRAKARSRCIWTIARQARALPPDEAAAG</sequence>
<dbReference type="Gene3D" id="3.40.50.150">
    <property type="entry name" value="Vaccinia Virus protein VP39"/>
    <property type="match status" value="1"/>
</dbReference>
<dbReference type="InterPro" id="IPR029063">
    <property type="entry name" value="SAM-dependent_MTases_sf"/>
</dbReference>
<keyword evidence="3" id="KW-1185">Reference proteome</keyword>
<comment type="caution">
    <text evidence="2">The sequence shown here is derived from an EMBL/GenBank/DDBJ whole genome shotgun (WGS) entry which is preliminary data.</text>
</comment>
<protein>
    <recommendedName>
        <fullName evidence="4">Spermidine synthase</fullName>
    </recommendedName>
</protein>
<evidence type="ECO:0000313" key="2">
    <source>
        <dbReference type="EMBL" id="MDI6450596.1"/>
    </source>
</evidence>
<keyword evidence="1" id="KW-0620">Polyamine biosynthesis</keyword>